<sequence>MKCKTPTIPLVKTQARRRLVKASEVMEAADEPDIQVPYLPPVVDCSLFPNMKLTVRQNLDEFQGLMFDSLGGFPTLMSRFRGSVFGRHIDVSFIPVPSLL</sequence>
<proteinExistence type="predicted"/>
<evidence type="ECO:0000313" key="2">
    <source>
        <dbReference type="Proteomes" id="UP001152484"/>
    </source>
</evidence>
<comment type="caution">
    <text evidence="1">The sequence shown here is derived from an EMBL/GenBank/DDBJ whole genome shotgun (WGS) entry which is preliminary data.</text>
</comment>
<reference evidence="1" key="1">
    <citation type="submission" date="2022-07" db="EMBL/GenBank/DDBJ databases">
        <authorList>
            <person name="Macas J."/>
            <person name="Novak P."/>
            <person name="Neumann P."/>
        </authorList>
    </citation>
    <scope>NUCLEOTIDE SEQUENCE</scope>
</reference>
<name>A0A9P1E7N2_CUSEU</name>
<dbReference type="AlphaFoldDB" id="A0A9P1E7N2"/>
<gene>
    <name evidence="1" type="ORF">CEURO_LOCUS9120</name>
</gene>
<keyword evidence="2" id="KW-1185">Reference proteome</keyword>
<dbReference type="Proteomes" id="UP001152484">
    <property type="component" value="Unassembled WGS sequence"/>
</dbReference>
<dbReference type="EMBL" id="CAMAPE010000017">
    <property type="protein sequence ID" value="CAH9084681.1"/>
    <property type="molecule type" value="Genomic_DNA"/>
</dbReference>
<dbReference type="OrthoDB" id="1217888at2759"/>
<evidence type="ECO:0000313" key="1">
    <source>
        <dbReference type="EMBL" id="CAH9084681.1"/>
    </source>
</evidence>
<protein>
    <submittedName>
        <fullName evidence="1">Uncharacterized protein</fullName>
    </submittedName>
</protein>
<organism evidence="1 2">
    <name type="scientific">Cuscuta europaea</name>
    <name type="common">European dodder</name>
    <dbReference type="NCBI Taxonomy" id="41803"/>
    <lineage>
        <taxon>Eukaryota</taxon>
        <taxon>Viridiplantae</taxon>
        <taxon>Streptophyta</taxon>
        <taxon>Embryophyta</taxon>
        <taxon>Tracheophyta</taxon>
        <taxon>Spermatophyta</taxon>
        <taxon>Magnoliopsida</taxon>
        <taxon>eudicotyledons</taxon>
        <taxon>Gunneridae</taxon>
        <taxon>Pentapetalae</taxon>
        <taxon>asterids</taxon>
        <taxon>lamiids</taxon>
        <taxon>Solanales</taxon>
        <taxon>Convolvulaceae</taxon>
        <taxon>Cuscuteae</taxon>
        <taxon>Cuscuta</taxon>
        <taxon>Cuscuta subgen. Cuscuta</taxon>
    </lineage>
</organism>
<accession>A0A9P1E7N2</accession>